<feature type="domain" description="Asl1-like glycosyl hydrolase catalytic" evidence="3">
    <location>
        <begin position="124"/>
        <end position="357"/>
    </location>
</feature>
<evidence type="ECO:0000256" key="2">
    <source>
        <dbReference type="SAM" id="SignalP"/>
    </source>
</evidence>
<evidence type="ECO:0000313" key="4">
    <source>
        <dbReference type="EMBL" id="KLO12831.1"/>
    </source>
</evidence>
<proteinExistence type="predicted"/>
<dbReference type="STRING" id="27342.A0A0H2S7I2"/>
<gene>
    <name evidence="4" type="ORF">SCHPADRAFT_874924</name>
</gene>
<dbReference type="AlphaFoldDB" id="A0A0H2S7I2"/>
<dbReference type="PANTHER" id="PTHR34154">
    <property type="entry name" value="ALKALI-SENSITIVE LINKAGE PROTEIN 1"/>
    <property type="match status" value="1"/>
</dbReference>
<dbReference type="InterPro" id="IPR053183">
    <property type="entry name" value="ASL1"/>
</dbReference>
<keyword evidence="2" id="KW-0732">Signal</keyword>
<feature type="signal peptide" evidence="2">
    <location>
        <begin position="1"/>
        <end position="29"/>
    </location>
</feature>
<dbReference type="Gene3D" id="3.20.20.80">
    <property type="entry name" value="Glycosidases"/>
    <property type="match status" value="1"/>
</dbReference>
<dbReference type="GO" id="GO:0071966">
    <property type="term" value="P:fungal-type cell wall polysaccharide metabolic process"/>
    <property type="evidence" value="ECO:0007669"/>
    <property type="project" value="TreeGrafter"/>
</dbReference>
<feature type="compositionally biased region" description="Basic residues" evidence="1">
    <location>
        <begin position="51"/>
        <end position="66"/>
    </location>
</feature>
<dbReference type="Pfam" id="PF11790">
    <property type="entry name" value="Glyco_hydro_cc"/>
    <property type="match status" value="1"/>
</dbReference>
<feature type="chain" id="PRO_5005202451" description="Asl1-like glycosyl hydrolase catalytic domain-containing protein" evidence="2">
    <location>
        <begin position="30"/>
        <end position="362"/>
    </location>
</feature>
<feature type="compositionally biased region" description="Low complexity" evidence="1">
    <location>
        <begin position="67"/>
        <end position="120"/>
    </location>
</feature>
<evidence type="ECO:0000256" key="1">
    <source>
        <dbReference type="SAM" id="MobiDB-lite"/>
    </source>
</evidence>
<dbReference type="OrthoDB" id="5959761at2759"/>
<organism evidence="4 5">
    <name type="scientific">Schizopora paradoxa</name>
    <dbReference type="NCBI Taxonomy" id="27342"/>
    <lineage>
        <taxon>Eukaryota</taxon>
        <taxon>Fungi</taxon>
        <taxon>Dikarya</taxon>
        <taxon>Basidiomycota</taxon>
        <taxon>Agaricomycotina</taxon>
        <taxon>Agaricomycetes</taxon>
        <taxon>Hymenochaetales</taxon>
        <taxon>Schizoporaceae</taxon>
        <taxon>Schizopora</taxon>
    </lineage>
</organism>
<dbReference type="EMBL" id="KQ085970">
    <property type="protein sequence ID" value="KLO12831.1"/>
    <property type="molecule type" value="Genomic_DNA"/>
</dbReference>
<dbReference type="PANTHER" id="PTHR34154:SF3">
    <property type="entry name" value="ALKALI-SENSITIVE LINKAGE PROTEIN 1"/>
    <property type="match status" value="1"/>
</dbReference>
<feature type="region of interest" description="Disordered" evidence="1">
    <location>
        <begin position="43"/>
        <end position="120"/>
    </location>
</feature>
<evidence type="ECO:0000259" key="3">
    <source>
        <dbReference type="Pfam" id="PF11790"/>
    </source>
</evidence>
<dbReference type="SUPFAM" id="SSF51445">
    <property type="entry name" value="(Trans)glycosidases"/>
    <property type="match status" value="1"/>
</dbReference>
<dbReference type="InterPro" id="IPR017853">
    <property type="entry name" value="GH"/>
</dbReference>
<reference evidence="4 5" key="1">
    <citation type="submission" date="2015-04" db="EMBL/GenBank/DDBJ databases">
        <title>Complete genome sequence of Schizopora paradoxa KUC8140, a cosmopolitan wood degrader in East Asia.</title>
        <authorList>
            <consortium name="DOE Joint Genome Institute"/>
            <person name="Min B."/>
            <person name="Park H."/>
            <person name="Jang Y."/>
            <person name="Kim J.-J."/>
            <person name="Kim K.H."/>
            <person name="Pangilinan J."/>
            <person name="Lipzen A."/>
            <person name="Riley R."/>
            <person name="Grigoriev I.V."/>
            <person name="Spatafora J.W."/>
            <person name="Choi I.-G."/>
        </authorList>
    </citation>
    <scope>NUCLEOTIDE SEQUENCE [LARGE SCALE GENOMIC DNA]</scope>
    <source>
        <strain evidence="4 5">KUC8140</strain>
    </source>
</reference>
<dbReference type="InterPro" id="IPR024655">
    <property type="entry name" value="Asl1_glyco_hydro_catalytic"/>
</dbReference>
<protein>
    <recommendedName>
        <fullName evidence="3">Asl1-like glycosyl hydrolase catalytic domain-containing protein</fullName>
    </recommendedName>
</protein>
<name>A0A0H2S7I2_9AGAM</name>
<dbReference type="Proteomes" id="UP000053477">
    <property type="component" value="Unassembled WGS sequence"/>
</dbReference>
<keyword evidence="5" id="KW-1185">Reference proteome</keyword>
<dbReference type="InParanoid" id="A0A0H2S7I2"/>
<evidence type="ECO:0000313" key="5">
    <source>
        <dbReference type="Proteomes" id="UP000053477"/>
    </source>
</evidence>
<sequence length="362" mass="38505">MAFSKILNLFAISSLAVLVCSFNAAPVNALSVERDLGFMGKRAHGHDSVAKRKRTSSKRSTGRCKAKSTSSSAAASTPTSSPAGNSQKASPTSSQQKAKSTSAAPAASTQKTTSSFSSGGKKVGLAYTSPGNINAFITDNTALTYSWGPSRPSQVEGTSLTFMPMLWDCSSSKVSAFKSVVKAGYSSIAMGFNEVNQAGQANMSPQDAVNCWLENIEPLASQGYKLVSPSTTSAPDGITWMKSFLQICNGRCTLDYHSLHFYGTSEQDLISYISNWHNTFGVPIMLTEFACQDFTGGPQCSAGQVQSFYGTAIKWMESQSFVEAYFAYGALISENGVNELDALMTSGGNPTSLGEQYINVSW</sequence>
<accession>A0A0H2S7I2</accession>
<dbReference type="GO" id="GO:0009277">
    <property type="term" value="C:fungal-type cell wall"/>
    <property type="evidence" value="ECO:0007669"/>
    <property type="project" value="TreeGrafter"/>
</dbReference>